<dbReference type="STRING" id="1407499.HHUB_2679"/>
<dbReference type="PROSITE" id="PS51318">
    <property type="entry name" value="TAT"/>
    <property type="match status" value="1"/>
</dbReference>
<evidence type="ECO:0000313" key="2">
    <source>
        <dbReference type="EMBL" id="CQH58127.1"/>
    </source>
</evidence>
<dbReference type="InterPro" id="IPR006311">
    <property type="entry name" value="TAT_signal"/>
</dbReference>
<reference evidence="3" key="1">
    <citation type="journal article" date="2016" name="Environ. Microbiol.">
        <title>The complete genome of a viable archaeum isolated from 123-million-year-old rock salt.</title>
        <authorList>
            <person name="Jaakkola S.T."/>
            <person name="Pfeiffer F."/>
            <person name="Ravantti J.J."/>
            <person name="Guo Q."/>
            <person name="Liu Y."/>
            <person name="Chen X."/>
            <person name="Ma H."/>
            <person name="Yang C."/>
            <person name="Oksanen H.M."/>
            <person name="Bamford D.H."/>
        </authorList>
    </citation>
    <scope>NUCLEOTIDE SEQUENCE</scope>
    <source>
        <strain evidence="3">JI20-1</strain>
    </source>
</reference>
<protein>
    <submittedName>
        <fullName evidence="2">Uncharacterized protein</fullName>
    </submittedName>
</protein>
<gene>
    <name evidence="2" type="ORF">HHUB_2679</name>
</gene>
<evidence type="ECO:0000256" key="1">
    <source>
        <dbReference type="SAM" id="MobiDB-lite"/>
    </source>
</evidence>
<organism evidence="2 3">
    <name type="scientific">Halobacterium hubeiense</name>
    <dbReference type="NCBI Taxonomy" id="1407499"/>
    <lineage>
        <taxon>Archaea</taxon>
        <taxon>Methanobacteriati</taxon>
        <taxon>Methanobacteriota</taxon>
        <taxon>Stenosarchaea group</taxon>
        <taxon>Halobacteria</taxon>
        <taxon>Halobacteriales</taxon>
        <taxon>Halobacteriaceae</taxon>
        <taxon>Halobacterium</taxon>
    </lineage>
</organism>
<feature type="compositionally biased region" description="Low complexity" evidence="1">
    <location>
        <begin position="23"/>
        <end position="43"/>
    </location>
</feature>
<dbReference type="EMBL" id="LN831302">
    <property type="protein sequence ID" value="CQH58127.1"/>
    <property type="molecule type" value="Genomic_DNA"/>
</dbReference>
<dbReference type="RefSeq" id="WP_059057105.1">
    <property type="nucleotide sequence ID" value="NZ_CEML01000001.1"/>
</dbReference>
<proteinExistence type="predicted"/>
<evidence type="ECO:0000313" key="3">
    <source>
        <dbReference type="Proteomes" id="UP000066737"/>
    </source>
</evidence>
<dbReference type="KEGG" id="hhb:Hhub_2679"/>
<feature type="region of interest" description="Disordered" evidence="1">
    <location>
        <begin position="22"/>
        <end position="54"/>
    </location>
</feature>
<dbReference type="GeneID" id="26659312"/>
<dbReference type="OrthoDB" id="275796at2157"/>
<accession>A0A0U5H4X2</accession>
<name>A0A0U5H4X2_9EURY</name>
<keyword evidence="3" id="KW-1185">Reference proteome</keyword>
<dbReference type="AlphaFoldDB" id="A0A0U5H4X2"/>
<sequence>MPSRRRLLGLVAAGTLPFAGCLAAPSDADPTTTDSSTTSATTTERGPVRGGAAEATVERTITDDDYQYVESNDTVRYPATMAGEQVIDYGYEPFEEWGHVEGASVAAEYVRSLLDERLPEAETLSVPVSSRGEQEGLRLVATLTTHLARDGDVISEPAVSRYEAVRATPHSVDATIHFADRTHEDRYPVYVDERTIQNE</sequence>
<dbReference type="Proteomes" id="UP000066737">
    <property type="component" value="Chromosome I"/>
</dbReference>